<evidence type="ECO:0000313" key="10">
    <source>
        <dbReference type="Proteomes" id="UP000233654"/>
    </source>
</evidence>
<keyword evidence="2 4" id="KW-0436">Ligase</keyword>
<feature type="domain" description="ATP-grasp" evidence="8">
    <location>
        <begin position="101"/>
        <end position="306"/>
    </location>
</feature>
<dbReference type="SUPFAM" id="SSF56059">
    <property type="entry name" value="Glutathione synthetase ATP-binding domain-like"/>
    <property type="match status" value="1"/>
</dbReference>
<evidence type="ECO:0000256" key="4">
    <source>
        <dbReference type="HAMAP-Rule" id="MF_00047"/>
    </source>
</evidence>
<protein>
    <recommendedName>
        <fullName evidence="4">D-alanine--D-alanine ligase</fullName>
        <ecNumber evidence="4">6.3.2.4</ecNumber>
    </recommendedName>
    <alternativeName>
        <fullName evidence="4">D-Ala-D-Ala ligase</fullName>
    </alternativeName>
    <alternativeName>
        <fullName evidence="4">D-alanylalanine synthetase</fullName>
    </alternativeName>
</protein>
<keyword evidence="6" id="KW-0464">Manganese</keyword>
<dbReference type="UniPathway" id="UPA00219"/>
<dbReference type="Pfam" id="PF01820">
    <property type="entry name" value="Dala_Dala_lig_N"/>
    <property type="match status" value="1"/>
</dbReference>
<evidence type="ECO:0000313" key="9">
    <source>
        <dbReference type="EMBL" id="PKQ27756.1"/>
    </source>
</evidence>
<evidence type="ECO:0000256" key="6">
    <source>
        <dbReference type="PIRSR" id="PIRSR039102-3"/>
    </source>
</evidence>
<dbReference type="HAMAP" id="MF_00047">
    <property type="entry name" value="Dala_Dala_lig"/>
    <property type="match status" value="1"/>
</dbReference>
<dbReference type="NCBIfam" id="NF002378">
    <property type="entry name" value="PRK01372.1"/>
    <property type="match status" value="1"/>
</dbReference>
<comment type="catalytic activity">
    <reaction evidence="4">
        <text>2 D-alanine + ATP = D-alanyl-D-alanine + ADP + phosphate + H(+)</text>
        <dbReference type="Rhea" id="RHEA:11224"/>
        <dbReference type="ChEBI" id="CHEBI:15378"/>
        <dbReference type="ChEBI" id="CHEBI:30616"/>
        <dbReference type="ChEBI" id="CHEBI:43474"/>
        <dbReference type="ChEBI" id="CHEBI:57416"/>
        <dbReference type="ChEBI" id="CHEBI:57822"/>
        <dbReference type="ChEBI" id="CHEBI:456216"/>
        <dbReference type="EC" id="6.3.2.4"/>
    </reaction>
</comment>
<dbReference type="GO" id="GO:0009252">
    <property type="term" value="P:peptidoglycan biosynthetic process"/>
    <property type="evidence" value="ECO:0007669"/>
    <property type="project" value="UniProtKB-UniRule"/>
</dbReference>
<dbReference type="PIRSF" id="PIRSF039102">
    <property type="entry name" value="Ddl/VanB"/>
    <property type="match status" value="1"/>
</dbReference>
<dbReference type="InterPro" id="IPR013815">
    <property type="entry name" value="ATP_grasp_subdomain_1"/>
</dbReference>
<dbReference type="InterPro" id="IPR011127">
    <property type="entry name" value="Dala_Dala_lig_N"/>
</dbReference>
<dbReference type="Gene3D" id="3.40.50.20">
    <property type="match status" value="1"/>
</dbReference>
<keyword evidence="7" id="KW-0067">ATP-binding</keyword>
<dbReference type="InterPro" id="IPR011761">
    <property type="entry name" value="ATP-grasp"/>
</dbReference>
<dbReference type="InterPro" id="IPR005905">
    <property type="entry name" value="D_ala_D_ala"/>
</dbReference>
<dbReference type="Gene3D" id="3.30.470.20">
    <property type="entry name" value="ATP-grasp fold, B domain"/>
    <property type="match status" value="1"/>
</dbReference>
<sequence>MKPRIAVLMGGRSLERDVSWKSGQRVARALKERGYQVLELDVDEELVPTLMSEKPDLVYISLHGKGGEDGTVQELLEILGIPYTGPGLLSSIIGFNKILSKELFLANGITTPRYCVVSSSTLKEMGASSLLPVVYEKLGFPLVVKPAAQGSALGLTIVKERSELGPALIEALSYDDRALIEEFVTGAEIAISIVGNDPPEALPAIEVVPESGLFDFSARYTPGKTKYFVPARLSDEVAAEASRLALKAHNLFRCKDVSRVDMIVKDEKPFVLELNISPGMTETSLLPLAAQAAGLDFCDLVEKLAHLALEKRNTGA</sequence>
<dbReference type="GO" id="GO:0008716">
    <property type="term" value="F:D-alanine-D-alanine ligase activity"/>
    <property type="evidence" value="ECO:0007669"/>
    <property type="project" value="UniProtKB-UniRule"/>
</dbReference>
<dbReference type="InterPro" id="IPR011095">
    <property type="entry name" value="Dala_Dala_lig_C"/>
</dbReference>
<name>A0A2N3G4W9_9ACTN</name>
<evidence type="ECO:0000256" key="3">
    <source>
        <dbReference type="ARBA" id="ARBA00023316"/>
    </source>
</evidence>
<accession>A0A2N3G4W9</accession>
<keyword evidence="4" id="KW-0133">Cell shape</keyword>
<organism evidence="9 10">
    <name type="scientific">Candidatus Anoxymicrobium japonicum</name>
    <dbReference type="NCBI Taxonomy" id="2013648"/>
    <lineage>
        <taxon>Bacteria</taxon>
        <taxon>Bacillati</taxon>
        <taxon>Actinomycetota</taxon>
        <taxon>Candidatus Geothermincolia</taxon>
        <taxon>Candidatus Geothermincolales</taxon>
        <taxon>Candidatus Anoxymicrobiaceae</taxon>
        <taxon>Candidatus Anoxymicrobium</taxon>
    </lineage>
</organism>
<feature type="binding site" evidence="6">
    <location>
        <position position="261"/>
    </location>
    <ligand>
        <name>Mg(2+)</name>
        <dbReference type="ChEBI" id="CHEBI:18420"/>
        <label>1</label>
    </ligand>
</feature>
<feature type="active site" evidence="5">
    <location>
        <position position="15"/>
    </location>
</feature>
<dbReference type="GO" id="GO:0005737">
    <property type="term" value="C:cytoplasm"/>
    <property type="evidence" value="ECO:0007669"/>
    <property type="project" value="UniProtKB-SubCell"/>
</dbReference>
<comment type="cofactor">
    <cofactor evidence="6">
        <name>Mg(2+)</name>
        <dbReference type="ChEBI" id="CHEBI:18420"/>
    </cofactor>
    <cofactor evidence="6">
        <name>Mn(2+)</name>
        <dbReference type="ChEBI" id="CHEBI:29035"/>
    </cofactor>
    <text evidence="6">Binds 2 magnesium or manganese ions per subunit.</text>
</comment>
<dbReference type="PANTHER" id="PTHR23132:SF23">
    <property type="entry name" value="D-ALANINE--D-ALANINE LIGASE B"/>
    <property type="match status" value="1"/>
</dbReference>
<dbReference type="InterPro" id="IPR016185">
    <property type="entry name" value="PreATP-grasp_dom_sf"/>
</dbReference>
<feature type="active site" evidence="5">
    <location>
        <position position="151"/>
    </location>
</feature>
<dbReference type="SUPFAM" id="SSF52440">
    <property type="entry name" value="PreATP-grasp domain"/>
    <property type="match status" value="1"/>
</dbReference>
<gene>
    <name evidence="4" type="primary">ddl</name>
    <name evidence="9" type="ORF">CVT63_06355</name>
</gene>
<keyword evidence="6" id="KW-0479">Metal-binding</keyword>
<comment type="pathway">
    <text evidence="4">Cell wall biogenesis; peptidoglycan biosynthesis.</text>
</comment>
<keyword evidence="7" id="KW-0547">Nucleotide-binding</keyword>
<comment type="similarity">
    <text evidence="1 4">Belongs to the D-alanine--D-alanine ligase family.</text>
</comment>
<dbReference type="GO" id="GO:0008360">
    <property type="term" value="P:regulation of cell shape"/>
    <property type="evidence" value="ECO:0007669"/>
    <property type="project" value="UniProtKB-KW"/>
</dbReference>
<dbReference type="GO" id="GO:0046872">
    <property type="term" value="F:metal ion binding"/>
    <property type="evidence" value="ECO:0007669"/>
    <property type="project" value="UniProtKB-KW"/>
</dbReference>
<dbReference type="Pfam" id="PF07478">
    <property type="entry name" value="Dala_Dala_lig_C"/>
    <property type="match status" value="1"/>
</dbReference>
<dbReference type="GO" id="GO:0005524">
    <property type="term" value="F:ATP binding"/>
    <property type="evidence" value="ECO:0007669"/>
    <property type="project" value="UniProtKB-UniRule"/>
</dbReference>
<keyword evidence="4" id="KW-0963">Cytoplasm</keyword>
<dbReference type="Gene3D" id="3.30.1490.20">
    <property type="entry name" value="ATP-grasp fold, A domain"/>
    <property type="match status" value="1"/>
</dbReference>
<reference evidence="9 10" key="1">
    <citation type="journal article" date="2017" name="ISME J.">
        <title>Potential for microbial H2 and metal transformations associated with novel bacteria and archaea in deep terrestrial subsurface sediments.</title>
        <authorList>
            <person name="Hernsdorf A.W."/>
            <person name="Amano Y."/>
            <person name="Miyakawa K."/>
            <person name="Ise K."/>
            <person name="Suzuki Y."/>
            <person name="Anantharaman K."/>
            <person name="Probst A."/>
            <person name="Burstein D."/>
            <person name="Thomas B.C."/>
            <person name="Banfield J.F."/>
        </authorList>
    </citation>
    <scope>NUCLEOTIDE SEQUENCE [LARGE SCALE GENOMIC DNA]</scope>
    <source>
        <strain evidence="9">HGW-Actinobacteria-3</strain>
    </source>
</reference>
<comment type="function">
    <text evidence="4">Cell wall formation.</text>
</comment>
<dbReference type="AlphaFoldDB" id="A0A2N3G4W9"/>
<comment type="caution">
    <text evidence="9">The sequence shown here is derived from an EMBL/GenBank/DDBJ whole genome shotgun (WGS) entry which is preliminary data.</text>
</comment>
<dbReference type="EC" id="6.3.2.4" evidence="4"/>
<comment type="subcellular location">
    <subcellularLocation>
        <location evidence="4">Cytoplasm</location>
    </subcellularLocation>
</comment>
<dbReference type="NCBIfam" id="TIGR01205">
    <property type="entry name" value="D_ala_D_alaTIGR"/>
    <property type="match status" value="1"/>
</dbReference>
<evidence type="ECO:0000259" key="8">
    <source>
        <dbReference type="PROSITE" id="PS50975"/>
    </source>
</evidence>
<dbReference type="EMBL" id="PHEX01000057">
    <property type="protein sequence ID" value="PKQ27756.1"/>
    <property type="molecule type" value="Genomic_DNA"/>
</dbReference>
<feature type="binding site" evidence="6">
    <location>
        <position position="273"/>
    </location>
    <ligand>
        <name>Mg(2+)</name>
        <dbReference type="ChEBI" id="CHEBI:18420"/>
        <label>1</label>
    </ligand>
</feature>
<dbReference type="PROSITE" id="PS50975">
    <property type="entry name" value="ATP_GRASP"/>
    <property type="match status" value="1"/>
</dbReference>
<evidence type="ECO:0000256" key="7">
    <source>
        <dbReference type="PROSITE-ProRule" id="PRU00409"/>
    </source>
</evidence>
<keyword evidence="4" id="KW-0573">Peptidoglycan synthesis</keyword>
<proteinExistence type="inferred from homology"/>
<evidence type="ECO:0000256" key="5">
    <source>
        <dbReference type="PIRSR" id="PIRSR039102-1"/>
    </source>
</evidence>
<feature type="binding site" evidence="6">
    <location>
        <position position="275"/>
    </location>
    <ligand>
        <name>Mg(2+)</name>
        <dbReference type="ChEBI" id="CHEBI:18420"/>
        <label>2</label>
    </ligand>
</feature>
<dbReference type="Proteomes" id="UP000233654">
    <property type="component" value="Unassembled WGS sequence"/>
</dbReference>
<dbReference type="GO" id="GO:0071555">
    <property type="term" value="P:cell wall organization"/>
    <property type="evidence" value="ECO:0007669"/>
    <property type="project" value="UniProtKB-KW"/>
</dbReference>
<feature type="binding site" evidence="6">
    <location>
        <position position="273"/>
    </location>
    <ligand>
        <name>Mg(2+)</name>
        <dbReference type="ChEBI" id="CHEBI:18420"/>
        <label>2</label>
    </ligand>
</feature>
<evidence type="ECO:0000256" key="1">
    <source>
        <dbReference type="ARBA" id="ARBA00010871"/>
    </source>
</evidence>
<dbReference type="PANTHER" id="PTHR23132">
    <property type="entry name" value="D-ALANINE--D-ALANINE LIGASE"/>
    <property type="match status" value="1"/>
</dbReference>
<keyword evidence="3 4" id="KW-0961">Cell wall biogenesis/degradation</keyword>
<feature type="active site" evidence="5">
    <location>
        <position position="284"/>
    </location>
</feature>
<keyword evidence="6" id="KW-0460">Magnesium</keyword>
<evidence type="ECO:0000256" key="2">
    <source>
        <dbReference type="ARBA" id="ARBA00022598"/>
    </source>
</evidence>